<proteinExistence type="predicted"/>
<protein>
    <submittedName>
        <fullName evidence="1">Uncharacterized protein</fullName>
    </submittedName>
</protein>
<accession>A0ABU8Q0M2</accession>
<sequence length="108" mass="11782">MSDAQEDRASISDILRFAMMQRICVSVVYNNMDMLLAPHMLWTKHGDLHVDAVTVERAGGAPKVAKLGTFKLAGLNGVALTSRLFTPFPEFNPQDPKYAEAPVAHVAA</sequence>
<gene>
    <name evidence="1" type="ORF">WH159_01880</name>
</gene>
<organism evidence="1 2">
    <name type="scientific">Sphingomonas molluscorum</name>
    <dbReference type="NCBI Taxonomy" id="418184"/>
    <lineage>
        <taxon>Bacteria</taxon>
        <taxon>Pseudomonadati</taxon>
        <taxon>Pseudomonadota</taxon>
        <taxon>Alphaproteobacteria</taxon>
        <taxon>Sphingomonadales</taxon>
        <taxon>Sphingomonadaceae</taxon>
        <taxon>Sphingomonas</taxon>
    </lineage>
</organism>
<keyword evidence="2" id="KW-1185">Reference proteome</keyword>
<comment type="caution">
    <text evidence="1">The sequence shown here is derived from an EMBL/GenBank/DDBJ whole genome shotgun (WGS) entry which is preliminary data.</text>
</comment>
<evidence type="ECO:0000313" key="1">
    <source>
        <dbReference type="EMBL" id="MEJ5093296.1"/>
    </source>
</evidence>
<dbReference type="EMBL" id="JBBGZA010000001">
    <property type="protein sequence ID" value="MEJ5093296.1"/>
    <property type="molecule type" value="Genomic_DNA"/>
</dbReference>
<evidence type="ECO:0000313" key="2">
    <source>
        <dbReference type="Proteomes" id="UP001380365"/>
    </source>
</evidence>
<reference evidence="1 2" key="1">
    <citation type="submission" date="2023-12" db="EMBL/GenBank/DDBJ databases">
        <title>Gut-associated functions are favored during microbiome assembly across C. elegans life.</title>
        <authorList>
            <person name="Zimmermann J."/>
        </authorList>
    </citation>
    <scope>NUCLEOTIDE SEQUENCE [LARGE SCALE GENOMIC DNA]</scope>
    <source>
        <strain evidence="1 2">JUb134</strain>
    </source>
</reference>
<name>A0ABU8Q0M2_9SPHN</name>
<dbReference type="RefSeq" id="WP_239433888.1">
    <property type="nucleotide sequence ID" value="NZ_BAAAEL010000010.1"/>
</dbReference>
<dbReference type="Proteomes" id="UP001380365">
    <property type="component" value="Unassembled WGS sequence"/>
</dbReference>